<dbReference type="EMBL" id="MWPH01000002">
    <property type="protein sequence ID" value="OVE85109.1"/>
    <property type="molecule type" value="Genomic_DNA"/>
</dbReference>
<dbReference type="RefSeq" id="WP_087714884.1">
    <property type="nucleotide sequence ID" value="NZ_MWPH01000002.1"/>
</dbReference>
<dbReference type="Proteomes" id="UP000196084">
    <property type="component" value="Unassembled WGS sequence"/>
</dbReference>
<evidence type="ECO:0000256" key="1">
    <source>
        <dbReference type="SAM" id="MobiDB-lite"/>
    </source>
</evidence>
<proteinExistence type="predicted"/>
<evidence type="ECO:0000313" key="2">
    <source>
        <dbReference type="EMBL" id="OVE85109.1"/>
    </source>
</evidence>
<dbReference type="PROSITE" id="PS51257">
    <property type="entry name" value="PROKAR_LIPOPROTEIN"/>
    <property type="match status" value="1"/>
</dbReference>
<feature type="compositionally biased region" description="Low complexity" evidence="1">
    <location>
        <begin position="29"/>
        <end position="49"/>
    </location>
</feature>
<name>A0A202EA65_9EURY</name>
<comment type="caution">
    <text evidence="2">The sequence shown here is derived from an EMBL/GenBank/DDBJ whole genome shotgun (WGS) entry which is preliminary data.</text>
</comment>
<feature type="region of interest" description="Disordered" evidence="1">
    <location>
        <begin position="25"/>
        <end position="65"/>
    </location>
</feature>
<dbReference type="InterPro" id="IPR032710">
    <property type="entry name" value="NTF2-like_dom_sf"/>
</dbReference>
<accession>A0A202EA65</accession>
<sequence length="252" mass="26716">MNRRTLLVLAGTTGLTLAGCLESQAGEPAATTDDTDSNTTTTSNDSSNATEDDPADSSEPRSPTAVVDTFVTAVTNDDVDTARDQLHPDAPIAEDLDRDAIIAASITSHELDVLEEDEDEVVLEAVWTVTVDSSGERENAEEATVELTFRQHEQAWRLWALEDEQDTTVAMPQAALSVDIDSDAQTASITLVAVDRADDFAVTGPDTTEACDGSLEAVGDSCTVEGPGEYAVIASYATPDNEAVITTFEIDE</sequence>
<dbReference type="AlphaFoldDB" id="A0A202EA65"/>
<dbReference type="SUPFAM" id="SSF54427">
    <property type="entry name" value="NTF2-like"/>
    <property type="match status" value="1"/>
</dbReference>
<evidence type="ECO:0000313" key="3">
    <source>
        <dbReference type="Proteomes" id="UP000196084"/>
    </source>
</evidence>
<keyword evidence="3" id="KW-1185">Reference proteome</keyword>
<dbReference type="OrthoDB" id="380872at2157"/>
<protein>
    <submittedName>
        <fullName evidence="2">Uncharacterized protein</fullName>
    </submittedName>
</protein>
<organism evidence="2 3">
    <name type="scientific">Natronolimnobius baerhuensis</name>
    <dbReference type="NCBI Taxonomy" id="253108"/>
    <lineage>
        <taxon>Archaea</taxon>
        <taxon>Methanobacteriati</taxon>
        <taxon>Methanobacteriota</taxon>
        <taxon>Stenosarchaea group</taxon>
        <taxon>Halobacteria</taxon>
        <taxon>Halobacteriales</taxon>
        <taxon>Natrialbaceae</taxon>
        <taxon>Natronolimnobius</taxon>
    </lineage>
</organism>
<gene>
    <name evidence="2" type="ORF">B2G88_12245</name>
</gene>
<reference evidence="2 3" key="1">
    <citation type="submission" date="2017-02" db="EMBL/GenBank/DDBJ databases">
        <title>Natronthermophilus aegyptiacus gen. nov.,sp. nov., an aerobic, extremely halophilic alkalithermophilic archaeon isolated from the athalassohaline Wadi An Natrun, Egypt.</title>
        <authorList>
            <person name="Zhao B."/>
        </authorList>
    </citation>
    <scope>NUCLEOTIDE SEQUENCE [LARGE SCALE GENOMIC DNA]</scope>
    <source>
        <strain evidence="2 3">CGMCC 1.3597</strain>
    </source>
</reference>